<feature type="binding site" evidence="17">
    <location>
        <begin position="175"/>
        <end position="178"/>
    </location>
    <ligand>
        <name>NADP(+)</name>
        <dbReference type="ChEBI" id="CHEBI:58349"/>
    </ligand>
</feature>
<evidence type="ECO:0000256" key="7">
    <source>
        <dbReference type="ARBA" id="ARBA00022630"/>
    </source>
</evidence>
<dbReference type="AlphaFoldDB" id="A0AAD8K907"/>
<keyword evidence="9 15" id="KW-0521">NADP</keyword>
<comment type="similarity">
    <text evidence="3 15">Belongs to the ferredoxin--NADP reductase type 1 family.</text>
</comment>
<feature type="binding site" evidence="16">
    <location>
        <begin position="401"/>
        <end position="403"/>
    </location>
    <ligand>
        <name>FAD</name>
        <dbReference type="ChEBI" id="CHEBI:57692"/>
    </ligand>
</feature>
<comment type="subcellular location">
    <subcellularLocation>
        <location evidence="2 15">Mitochondrion</location>
    </subcellularLocation>
</comment>
<dbReference type="Pfam" id="PF07992">
    <property type="entry name" value="Pyr_redox_2"/>
    <property type="match status" value="1"/>
</dbReference>
<dbReference type="InterPro" id="IPR021163">
    <property type="entry name" value="Ferredox_Rdtase_adrenod"/>
</dbReference>
<evidence type="ECO:0000256" key="17">
    <source>
        <dbReference type="PIRSR" id="PIRSR000362-2"/>
    </source>
</evidence>
<sequence>MLYLRSSSMATLTAMFSRKFSSLTRRSLRVCVVGSGPAGFYTAEKMLKAYDEAEVDIIDRLPTPFGLVRSGVAPDHPETKIVINQFSRVAHNERCSFFGNVTLGSSIFLSELRQIYHVVVLAYGAESDRVLGIPGEELSGVHSAREFVWWYNGHPDLSQLAPDLKNTDTAIVLGQGNVALDVARILLRSPAELAVTDIASHALSALRESSIRKVYLVGRRGPVQAACTAKELREILAIKGLYVNIKEADLLITSADEEEMKNNRIRRRVFDLLSKASSSSHPHPSSGQKELHFTFFRKPEKFLESNDRNGHVAGLHFEKTTLKEVEGSGKQIAAGTGQYEDLECGLVLKSIGYKSLPIDGLPFDHSKGVVPNIRGRVLSCDAAQPEDGLYVCGWLKRGPTGIIATNLYDADETVASISEDIKRKEPTSEFAITKPGREGLLQLLESRMVQVVTFRDWEKIDSEEKRLGSLIGKPREKVTDWRNLLEIAAK</sequence>
<keyword evidence="6" id="KW-0813">Transport</keyword>
<keyword evidence="13 15" id="KW-0496">Mitochondrion</keyword>
<evidence type="ECO:0000313" key="19">
    <source>
        <dbReference type="EMBL" id="KAK1418554.1"/>
    </source>
</evidence>
<feature type="binding site" evidence="16">
    <location>
        <position position="394"/>
    </location>
    <ligand>
        <name>FAD</name>
        <dbReference type="ChEBI" id="CHEBI:57692"/>
    </ligand>
</feature>
<evidence type="ECO:0000256" key="10">
    <source>
        <dbReference type="ARBA" id="ARBA00022946"/>
    </source>
</evidence>
<keyword evidence="20" id="KW-1185">Reference proteome</keyword>
<organism evidence="19 20">
    <name type="scientific">Tagetes erecta</name>
    <name type="common">African marigold</name>
    <dbReference type="NCBI Taxonomy" id="13708"/>
    <lineage>
        <taxon>Eukaryota</taxon>
        <taxon>Viridiplantae</taxon>
        <taxon>Streptophyta</taxon>
        <taxon>Embryophyta</taxon>
        <taxon>Tracheophyta</taxon>
        <taxon>Spermatophyta</taxon>
        <taxon>Magnoliopsida</taxon>
        <taxon>eudicotyledons</taxon>
        <taxon>Gunneridae</taxon>
        <taxon>Pentapetalae</taxon>
        <taxon>asterids</taxon>
        <taxon>campanulids</taxon>
        <taxon>Asterales</taxon>
        <taxon>Asteraceae</taxon>
        <taxon>Asteroideae</taxon>
        <taxon>Heliantheae alliance</taxon>
        <taxon>Tageteae</taxon>
        <taxon>Tagetes</taxon>
    </lineage>
</organism>
<feature type="binding site" evidence="17">
    <location>
        <begin position="219"/>
        <end position="220"/>
    </location>
    <ligand>
        <name>NADP(+)</name>
        <dbReference type="ChEBI" id="CHEBI:58349"/>
    </ligand>
</feature>
<evidence type="ECO:0000256" key="9">
    <source>
        <dbReference type="ARBA" id="ARBA00022857"/>
    </source>
</evidence>
<evidence type="ECO:0000256" key="14">
    <source>
        <dbReference type="ARBA" id="ARBA00048933"/>
    </source>
</evidence>
<keyword evidence="10" id="KW-0809">Transit peptide</keyword>
<protein>
    <recommendedName>
        <fullName evidence="5 15">NADPH:adrenodoxin oxidoreductase, mitochondrial</fullName>
        <ecNumber evidence="4 15">1.18.1.6</ecNumber>
    </recommendedName>
</protein>
<dbReference type="EMBL" id="JAUHHV010000007">
    <property type="protein sequence ID" value="KAK1418554.1"/>
    <property type="molecule type" value="Genomic_DNA"/>
</dbReference>
<feature type="binding site" evidence="17">
    <location>
        <position position="401"/>
    </location>
    <ligand>
        <name>NADP(+)</name>
        <dbReference type="ChEBI" id="CHEBI:58349"/>
    </ligand>
</feature>
<evidence type="ECO:0000256" key="8">
    <source>
        <dbReference type="ARBA" id="ARBA00022827"/>
    </source>
</evidence>
<dbReference type="Proteomes" id="UP001229421">
    <property type="component" value="Unassembled WGS sequence"/>
</dbReference>
<keyword evidence="7 15" id="KW-0285">Flavoprotein</keyword>
<evidence type="ECO:0000256" key="16">
    <source>
        <dbReference type="PIRSR" id="PIRSR000362-1"/>
    </source>
</evidence>
<dbReference type="EC" id="1.18.1.6" evidence="4 15"/>
<evidence type="ECO:0000256" key="11">
    <source>
        <dbReference type="ARBA" id="ARBA00022982"/>
    </source>
</evidence>
<proteinExistence type="inferred from homology"/>
<reference evidence="19" key="1">
    <citation type="journal article" date="2023" name="bioRxiv">
        <title>Improved chromosome-level genome assembly for marigold (Tagetes erecta).</title>
        <authorList>
            <person name="Jiang F."/>
            <person name="Yuan L."/>
            <person name="Wang S."/>
            <person name="Wang H."/>
            <person name="Xu D."/>
            <person name="Wang A."/>
            <person name="Fan W."/>
        </authorList>
    </citation>
    <scope>NUCLEOTIDE SEQUENCE</scope>
    <source>
        <strain evidence="19">WSJ</strain>
        <tissue evidence="19">Leaf</tissue>
    </source>
</reference>
<feature type="domain" description="FAD/NAD(P)-binding" evidence="18">
    <location>
        <begin position="29"/>
        <end position="207"/>
    </location>
</feature>
<feature type="binding site" evidence="16">
    <location>
        <position position="38"/>
    </location>
    <ligand>
        <name>FAD</name>
        <dbReference type="ChEBI" id="CHEBI:57692"/>
    </ligand>
</feature>
<comment type="catalytic activity">
    <reaction evidence="14 15">
        <text>2 reduced [adrenodoxin] + NADP(+) + H(+) = 2 oxidized [adrenodoxin] + NADPH</text>
        <dbReference type="Rhea" id="RHEA:42312"/>
        <dbReference type="Rhea" id="RHEA-COMP:9998"/>
        <dbReference type="Rhea" id="RHEA-COMP:9999"/>
        <dbReference type="ChEBI" id="CHEBI:15378"/>
        <dbReference type="ChEBI" id="CHEBI:33737"/>
        <dbReference type="ChEBI" id="CHEBI:33738"/>
        <dbReference type="ChEBI" id="CHEBI:57783"/>
        <dbReference type="ChEBI" id="CHEBI:58349"/>
        <dbReference type="EC" id="1.18.1.6"/>
    </reaction>
</comment>
<dbReference type="GO" id="GO:0016491">
    <property type="term" value="F:oxidoreductase activity"/>
    <property type="evidence" value="ECO:0007669"/>
    <property type="project" value="UniProtKB-KW"/>
</dbReference>
<keyword evidence="11" id="KW-0249">Electron transport</keyword>
<dbReference type="InterPro" id="IPR023753">
    <property type="entry name" value="FAD/NAD-binding_dom"/>
</dbReference>
<accession>A0AAD8K907</accession>
<dbReference type="PANTHER" id="PTHR48467">
    <property type="entry name" value="GLUTAMATE SYNTHASE 1 [NADH], CHLOROPLASTIC-LIKE"/>
    <property type="match status" value="1"/>
</dbReference>
<evidence type="ECO:0000259" key="18">
    <source>
        <dbReference type="Pfam" id="PF07992"/>
    </source>
</evidence>
<dbReference type="Gene3D" id="3.40.50.720">
    <property type="entry name" value="NAD(P)-binding Rossmann-like Domain"/>
    <property type="match status" value="1"/>
</dbReference>
<dbReference type="SUPFAM" id="SSF51971">
    <property type="entry name" value="Nucleotide-binding domain"/>
    <property type="match status" value="2"/>
</dbReference>
<feature type="binding site" evidence="16">
    <location>
        <position position="103"/>
    </location>
    <ligand>
        <name>FAD</name>
        <dbReference type="ChEBI" id="CHEBI:57692"/>
    </ligand>
</feature>
<evidence type="ECO:0000313" key="20">
    <source>
        <dbReference type="Proteomes" id="UP001229421"/>
    </source>
</evidence>
<evidence type="ECO:0000256" key="15">
    <source>
        <dbReference type="PIRNR" id="PIRNR000362"/>
    </source>
</evidence>
<evidence type="ECO:0000256" key="1">
    <source>
        <dbReference type="ARBA" id="ARBA00001974"/>
    </source>
</evidence>
<dbReference type="InterPro" id="IPR036188">
    <property type="entry name" value="FAD/NAD-bd_sf"/>
</dbReference>
<evidence type="ECO:0000256" key="2">
    <source>
        <dbReference type="ARBA" id="ARBA00004173"/>
    </source>
</evidence>
<name>A0AAD8K907_TARER</name>
<feature type="binding site" evidence="16">
    <location>
        <position position="67"/>
    </location>
    <ligand>
        <name>FAD</name>
        <dbReference type="ChEBI" id="CHEBI:57692"/>
    </ligand>
</feature>
<comment type="caution">
    <text evidence="19">The sequence shown here is derived from an EMBL/GenBank/DDBJ whole genome shotgun (WGS) entry which is preliminary data.</text>
</comment>
<comment type="cofactor">
    <cofactor evidence="1 15 16">
        <name>FAD</name>
        <dbReference type="ChEBI" id="CHEBI:57692"/>
    </cofactor>
</comment>
<evidence type="ECO:0000256" key="3">
    <source>
        <dbReference type="ARBA" id="ARBA00008312"/>
    </source>
</evidence>
<dbReference type="FunFam" id="3.50.50.60:FF:000036">
    <property type="entry name" value="NADPH:adrenodoxin oxidoreductase, mitochondrial"/>
    <property type="match status" value="1"/>
</dbReference>
<gene>
    <name evidence="19" type="ORF">QVD17_27699</name>
</gene>
<dbReference type="InterPro" id="IPR055275">
    <property type="entry name" value="Ferredox_Rdtase"/>
</dbReference>
<dbReference type="Gene3D" id="3.50.50.60">
    <property type="entry name" value="FAD/NAD(P)-binding domain"/>
    <property type="match status" value="1"/>
</dbReference>
<dbReference type="PIRSF" id="PIRSF000362">
    <property type="entry name" value="FNR"/>
    <property type="match status" value="1"/>
</dbReference>
<dbReference type="GO" id="GO:0005739">
    <property type="term" value="C:mitochondrion"/>
    <property type="evidence" value="ECO:0007669"/>
    <property type="project" value="UniProtKB-SubCell"/>
</dbReference>
<evidence type="ECO:0000256" key="13">
    <source>
        <dbReference type="ARBA" id="ARBA00023128"/>
    </source>
</evidence>
<evidence type="ECO:0000256" key="6">
    <source>
        <dbReference type="ARBA" id="ARBA00022448"/>
    </source>
</evidence>
<evidence type="ECO:0000256" key="5">
    <source>
        <dbReference type="ARBA" id="ARBA00016287"/>
    </source>
</evidence>
<evidence type="ECO:0000256" key="4">
    <source>
        <dbReference type="ARBA" id="ARBA00013219"/>
    </source>
</evidence>
<evidence type="ECO:0000256" key="12">
    <source>
        <dbReference type="ARBA" id="ARBA00023002"/>
    </source>
</evidence>
<feature type="binding site" evidence="17">
    <location>
        <position position="231"/>
    </location>
    <ligand>
        <name>NADP(+)</name>
        <dbReference type="ChEBI" id="CHEBI:58349"/>
    </ligand>
</feature>
<dbReference type="PRINTS" id="PR00419">
    <property type="entry name" value="ADXRDTASE"/>
</dbReference>
<keyword evidence="12 15" id="KW-0560">Oxidoreductase</keyword>
<dbReference type="PANTHER" id="PTHR48467:SF1">
    <property type="entry name" value="GLUTAMATE SYNTHASE 1 [NADH], CHLOROPLASTIC-LIKE"/>
    <property type="match status" value="1"/>
</dbReference>
<keyword evidence="8 15" id="KW-0274">FAD</keyword>